<comment type="caution">
    <text evidence="1">The sequence shown here is derived from an EMBL/GenBank/DDBJ whole genome shotgun (WGS) entry which is preliminary data.</text>
</comment>
<accession>A0ABW1NZA1</accession>
<evidence type="ECO:0000313" key="2">
    <source>
        <dbReference type="Proteomes" id="UP001596220"/>
    </source>
</evidence>
<dbReference type="EMBL" id="JBHSQO010000001">
    <property type="protein sequence ID" value="MFC6087787.1"/>
    <property type="molecule type" value="Genomic_DNA"/>
</dbReference>
<reference evidence="2" key="1">
    <citation type="journal article" date="2019" name="Int. J. Syst. Evol. Microbiol.">
        <title>The Global Catalogue of Microorganisms (GCM) 10K type strain sequencing project: providing services to taxonomists for standard genome sequencing and annotation.</title>
        <authorList>
            <consortium name="The Broad Institute Genomics Platform"/>
            <consortium name="The Broad Institute Genome Sequencing Center for Infectious Disease"/>
            <person name="Wu L."/>
            <person name="Ma J."/>
        </authorList>
    </citation>
    <scope>NUCLEOTIDE SEQUENCE [LARGE SCALE GENOMIC DNA]</scope>
    <source>
        <strain evidence="2">CGMCC 4.7246</strain>
    </source>
</reference>
<name>A0ABW1NZA1_9PSEU</name>
<dbReference type="Proteomes" id="UP001596220">
    <property type="component" value="Unassembled WGS sequence"/>
</dbReference>
<evidence type="ECO:0000313" key="1">
    <source>
        <dbReference type="EMBL" id="MFC6087787.1"/>
    </source>
</evidence>
<sequence>MIRAERAREAVDLLAALADDLRAAGKRAARLACAILDGTLVPIHRVIN</sequence>
<keyword evidence="2" id="KW-1185">Reference proteome</keyword>
<gene>
    <name evidence="1" type="ORF">ACFP3R_00710</name>
</gene>
<protein>
    <submittedName>
        <fullName evidence="1">Uncharacterized protein</fullName>
    </submittedName>
</protein>
<proteinExistence type="predicted"/>
<organism evidence="1 2">
    <name type="scientific">Saccharothrix lopnurensis</name>
    <dbReference type="NCBI Taxonomy" id="1670621"/>
    <lineage>
        <taxon>Bacteria</taxon>
        <taxon>Bacillati</taxon>
        <taxon>Actinomycetota</taxon>
        <taxon>Actinomycetes</taxon>
        <taxon>Pseudonocardiales</taxon>
        <taxon>Pseudonocardiaceae</taxon>
        <taxon>Saccharothrix</taxon>
    </lineage>
</organism>